<dbReference type="PANTHER" id="PTHR32385">
    <property type="entry name" value="MANNOSYL PHOSPHORYLINOSITOL CERAMIDE SYNTHASE"/>
    <property type="match status" value="1"/>
</dbReference>
<dbReference type="InterPro" id="IPR007577">
    <property type="entry name" value="GlycoTrfase_DXD_sugar-bd_CS"/>
</dbReference>
<keyword evidence="1" id="KW-0808">Transferase</keyword>
<dbReference type="InterPro" id="IPR051706">
    <property type="entry name" value="Glycosyltransferase_domain"/>
</dbReference>
<dbReference type="KEGG" id="smiz:4412673_00285"/>
<dbReference type="SUPFAM" id="SSF53448">
    <property type="entry name" value="Nucleotide-diphospho-sugar transferases"/>
    <property type="match status" value="1"/>
</dbReference>
<dbReference type="GO" id="GO:0016020">
    <property type="term" value="C:membrane"/>
    <property type="evidence" value="ECO:0007669"/>
    <property type="project" value="GOC"/>
</dbReference>
<sequence>MSNVPKIIHQIVGPGVNEFILRCLNSWKVLEKHGFAIERWDDSKIADFLYKFHRFSYDAFINARNHAEAGDIARYLIIHEYGGFYVDWDIELIDIDAFFSLKDNYRNGFMLIDPSNGTLASEFFCCIKSDPFLMGLSKDIAELYENGDREKFLTPQFSGPYRMRDSFAKYPNTYMNPIPVKDAFAYDYSEIRNPPEGEITQAMIHYWLHSWVSKNLYHVDI</sequence>
<dbReference type="Pfam" id="PF04488">
    <property type="entry name" value="Gly_transf_sug"/>
    <property type="match status" value="1"/>
</dbReference>
<dbReference type="GO" id="GO:0000030">
    <property type="term" value="F:mannosyltransferase activity"/>
    <property type="evidence" value="ECO:0007669"/>
    <property type="project" value="TreeGrafter"/>
</dbReference>
<dbReference type="InterPro" id="IPR029044">
    <property type="entry name" value="Nucleotide-diphossugar_trans"/>
</dbReference>
<evidence type="ECO:0000256" key="1">
    <source>
        <dbReference type="ARBA" id="ARBA00022679"/>
    </source>
</evidence>
<proteinExistence type="predicted"/>
<dbReference type="GO" id="GO:0051999">
    <property type="term" value="P:mannosyl-inositol phosphorylceramide biosynthetic process"/>
    <property type="evidence" value="ECO:0007669"/>
    <property type="project" value="TreeGrafter"/>
</dbReference>
<dbReference type="Gene3D" id="3.90.550.20">
    <property type="match status" value="1"/>
</dbReference>
<dbReference type="PANTHER" id="PTHR32385:SF15">
    <property type="entry name" value="INOSITOL PHOSPHOCERAMIDE MANNOSYLTRANSFERASE 1"/>
    <property type="match status" value="1"/>
</dbReference>
<evidence type="ECO:0000313" key="3">
    <source>
        <dbReference type="Proteomes" id="UP000215355"/>
    </source>
</evidence>
<reference evidence="2 3" key="1">
    <citation type="submission" date="2017-06" db="EMBL/GenBank/DDBJ databases">
        <authorList>
            <consortium name="Pathogen Informatics"/>
        </authorList>
    </citation>
    <scope>NUCLEOTIDE SEQUENCE [LARGE SCALE GENOMIC DNA]</scope>
    <source>
        <strain evidence="2 3">NCTC12149</strain>
    </source>
</reference>
<keyword evidence="2" id="KW-0328">Glycosyltransferase</keyword>
<dbReference type="Proteomes" id="UP000215355">
    <property type="component" value="Chromosome 1"/>
</dbReference>
<dbReference type="RefSeq" id="WP_093100904.1">
    <property type="nucleotide sequence ID" value="NZ_FNGK01000009.1"/>
</dbReference>
<accession>A0AAJ4X997</accession>
<dbReference type="EMBL" id="LT906468">
    <property type="protein sequence ID" value="SNV38168.1"/>
    <property type="molecule type" value="Genomic_DNA"/>
</dbReference>
<gene>
    <name evidence="2" type="ORF">SAMEA4412673_00285</name>
</gene>
<dbReference type="AlphaFoldDB" id="A0AAJ4X997"/>
<name>A0AAJ4X997_9SPHI</name>
<evidence type="ECO:0000313" key="2">
    <source>
        <dbReference type="EMBL" id="SNV38168.1"/>
    </source>
</evidence>
<protein>
    <submittedName>
        <fullName evidence="2">Mannosyltransferase OCH1 and related enzymes</fullName>
    </submittedName>
</protein>
<organism evidence="2 3">
    <name type="scientific">Sphingobacterium mizutaii</name>
    <dbReference type="NCBI Taxonomy" id="1010"/>
    <lineage>
        <taxon>Bacteria</taxon>
        <taxon>Pseudomonadati</taxon>
        <taxon>Bacteroidota</taxon>
        <taxon>Sphingobacteriia</taxon>
        <taxon>Sphingobacteriales</taxon>
        <taxon>Sphingobacteriaceae</taxon>
        <taxon>Sphingobacterium</taxon>
    </lineage>
</organism>